<dbReference type="InterPro" id="IPR050091">
    <property type="entry name" value="PKS_NRPS_Biosynth_Enz"/>
</dbReference>
<feature type="active site" description="Proton donor; for dehydratase activity" evidence="9">
    <location>
        <position position="1093"/>
    </location>
</feature>
<dbReference type="InterPro" id="IPR049551">
    <property type="entry name" value="PKS_DH_C"/>
</dbReference>
<dbReference type="Pfam" id="PF16197">
    <property type="entry name" value="KAsynt_C_assoc"/>
    <property type="match status" value="1"/>
</dbReference>
<dbReference type="EMBL" id="BHXC01000006">
    <property type="protein sequence ID" value="GCB89069.1"/>
    <property type="molecule type" value="Genomic_DNA"/>
</dbReference>
<protein>
    <submittedName>
        <fullName evidence="13">Polyketide synthase</fullName>
    </submittedName>
</protein>
<keyword evidence="8" id="KW-0012">Acyltransferase</keyword>
<feature type="region of interest" description="N-terminal hotdog fold" evidence="9">
    <location>
        <begin position="901"/>
        <end position="1022"/>
    </location>
</feature>
<evidence type="ECO:0000256" key="7">
    <source>
        <dbReference type="ARBA" id="ARBA00023268"/>
    </source>
</evidence>
<dbReference type="SMART" id="SM00827">
    <property type="entry name" value="PKS_AT"/>
    <property type="match status" value="1"/>
</dbReference>
<proteinExistence type="predicted"/>
<evidence type="ECO:0000256" key="9">
    <source>
        <dbReference type="PROSITE-ProRule" id="PRU01363"/>
    </source>
</evidence>
<evidence type="ECO:0000256" key="8">
    <source>
        <dbReference type="ARBA" id="ARBA00023315"/>
    </source>
</evidence>
<dbReference type="InterPro" id="IPR020807">
    <property type="entry name" value="PKS_DH"/>
</dbReference>
<dbReference type="SUPFAM" id="SSF50129">
    <property type="entry name" value="GroES-like"/>
    <property type="match status" value="1"/>
</dbReference>
<dbReference type="InterPro" id="IPR013149">
    <property type="entry name" value="ADH-like_C"/>
</dbReference>
<feature type="domain" description="Ketosynthase family 3 (KS3)" evidence="11">
    <location>
        <begin position="8"/>
        <end position="432"/>
    </location>
</feature>
<dbReference type="InterPro" id="IPR032821">
    <property type="entry name" value="PKS_assoc"/>
</dbReference>
<name>A0A401QUH7_STRNR</name>
<dbReference type="Gene3D" id="3.40.47.10">
    <property type="match status" value="1"/>
</dbReference>
<organism evidence="13 14">
    <name type="scientific">Streptomyces noursei</name>
    <name type="common">Streptomyces albulus</name>
    <dbReference type="NCBI Taxonomy" id="1971"/>
    <lineage>
        <taxon>Bacteria</taxon>
        <taxon>Bacillati</taxon>
        <taxon>Actinomycetota</taxon>
        <taxon>Actinomycetes</taxon>
        <taxon>Kitasatosporales</taxon>
        <taxon>Streptomycetaceae</taxon>
        <taxon>Streptomyces</taxon>
    </lineage>
</organism>
<dbReference type="InterPro" id="IPR009081">
    <property type="entry name" value="PP-bd_ACP"/>
</dbReference>
<dbReference type="GO" id="GO:0004315">
    <property type="term" value="F:3-oxoacyl-[acyl-carrier-protein] synthase activity"/>
    <property type="evidence" value="ECO:0007669"/>
    <property type="project" value="InterPro"/>
</dbReference>
<keyword evidence="4" id="KW-0808">Transferase</keyword>
<dbReference type="Gene3D" id="3.40.50.150">
    <property type="entry name" value="Vaccinia Virus protein VP39"/>
    <property type="match status" value="1"/>
</dbReference>
<dbReference type="SMART" id="SM00829">
    <property type="entry name" value="PKS_ER"/>
    <property type="match status" value="1"/>
</dbReference>
<dbReference type="SUPFAM" id="SSF47336">
    <property type="entry name" value="ACP-like"/>
    <property type="match status" value="1"/>
</dbReference>
<dbReference type="SMART" id="SM00825">
    <property type="entry name" value="PKS_KS"/>
    <property type="match status" value="1"/>
</dbReference>
<dbReference type="CDD" id="cd05195">
    <property type="entry name" value="enoyl_red"/>
    <property type="match status" value="1"/>
</dbReference>
<dbReference type="PANTHER" id="PTHR43775">
    <property type="entry name" value="FATTY ACID SYNTHASE"/>
    <property type="match status" value="1"/>
</dbReference>
<dbReference type="PROSITE" id="PS52019">
    <property type="entry name" value="PKS_MFAS_DH"/>
    <property type="match status" value="1"/>
</dbReference>
<dbReference type="Proteomes" id="UP000288351">
    <property type="component" value="Unassembled WGS sequence"/>
</dbReference>
<dbReference type="InterPro" id="IPR014030">
    <property type="entry name" value="Ketoacyl_synth_N"/>
</dbReference>
<dbReference type="SUPFAM" id="SSF55048">
    <property type="entry name" value="Probable ACP-binding domain of malonyl-CoA ACP transacylase"/>
    <property type="match status" value="1"/>
</dbReference>
<dbReference type="SUPFAM" id="SSF51735">
    <property type="entry name" value="NAD(P)-binding Rossmann-fold domains"/>
    <property type="match status" value="3"/>
</dbReference>
<dbReference type="SMART" id="SM00826">
    <property type="entry name" value="PKS_DH"/>
    <property type="match status" value="1"/>
</dbReference>
<dbReference type="Gene3D" id="3.90.180.10">
    <property type="entry name" value="Medium-chain alcohol dehydrogenases, catalytic domain"/>
    <property type="match status" value="1"/>
</dbReference>
<sequence length="2465" mass="261578">MVQNPSMGSCIAVVGVGCRLPGGVESLDDLAALLLAGKDVVTDVPQDRFDAVSFLDGGRRRSGRTYTVAGGFLDDIVGFDCEYFSWISPREASRMDPQQRLLLELAVEALDDGGMDAGRLAGTDGAVFIGCSSKDYGTLQGARPESGNAYTISGMAGGNAANRISHLLDWHGQSVTVDTACSSALTAVHQACEHLRTRRSGTALAGGINILLDPHVYSGFSGAAMLSPSGRCRPFSADADGYVRAEGGGLLLLKPLAAARADGDRVHAVIVASGTNNDGRTAGLALPNGEAQSALLRSVYGDAGIEADRVVYLEAHGTGTAVGDPIECTAIGEALAQRRTTGPLPIGSVKSNIGHMEAGSGVAGLLKAVVTLRDRIMPATLHAAPLNPEIDFAGLGLRPVTSAESVEVGPQSVVGVNSFGFGGANAHVVVGPAPQQDPGHGTDTSRPLPMVVSARSPETLAEACGRMAERLETCDEGEFYDLAFTSAQRRTLHEHRTVVLATAADEAARALRGAAHGERPASGLATASAVEDGTVGFAFAGNGSQWAGMGADLLAAEPVFREAVEEVDAALGRHLDWSVVEEMCAGAESSRIHATEVAQPLLFAFQVGLVELLAARGLRPAAVTGHSVGEIAAAYTAGALDLDAAALVVACRSRAQALTAGEGSMAAVGLSEEDILKALTPYGNRLELAGINSSTDTTIAGDTAALTVLGEELTARGVFFRPLDLDHAFHSSAMDPVEEPLRASLAPLRPRRPSLPFISTVTGALLAEDGCLDAAYWWHNVRRPVLFGAATGALLDLGADVLVDVGPHAVLSPYLRRLAQARRDRSVAVVRTCTRRGDGPAGVRSAVAHAVAVGARYDAHAYFPHPGRVVALPAYPWQRERHWNGAPNWWGRVTSDGAVERPLLGQRAAVADPVWHGPLSSARAPWLDDHHVGTARVLPGSAYLEAAFEAGREALDAAALEVTDLLITAACVLPGEDSTDEVLLQTALEPQTGTVSVASRTGGTGSWQQHARGRVRRLHRAAPEQVDLVALTARLGPPEAVADHYASLCRAGVRHGPALQVLTDLRTGDSEVLSAYHLQADTAGYLAHPALVDGALQTGCRLLSGPGDVPLFLPVGVEGASLWREPAARGFVHARAVTVGDREAVWDLRVLDPDGRVSLELTGCRLRRFDHEGTRSPARYEVALRALPVPGELVPGPVLPDLAQLLAATREDRRRLTAAADDRYPRFAELNWRVLGHYAGLAFRELLPDTDEFEIGDLEGAGVRTQYGPLVELLTRAACDSGLLALREMPGTGPARWRFTDTPPDPEAQVRAQLGELPDWGAASVVLNRCRPHLADILRGAADPREMLYTDADRHLMSQLYGDAPHRRLHNLYARGLIREIVRHWPDGRQLRVLEIGAGTGALTAAVLPELPADRTRYTFTDVSAAFFARAEARFRDHDIIEYRTLDLDQDPADQGFTEASFDLILAANVVHVATDVHQAAHRIAGLLAEGGLLLGLESLDTDLDSSLFGLLDEYWDCADDRRGGPPLLSREAWTRCFTDAGFDDVQHTGVAPDVPRPDTTVFLARRAGRKTVPAPAPPSPVTGCWAVVAEPAAEELGEAVAARLAAPLIRLGDTGPLPVLAEAAPDAPPRVAVILDAGANPAGGVEELTACRARALRDLAEQLTAVHGQLCLITPPTGLFPAPERPLSPADAPMWGLGRVLATEYPAVPVRCVSLESGGDPGRDAERLVSDLIGQDDTSETVLTPDGRFRPRLVSSTASSRRPVPGDHFRLRLREPGLRHRLNWTPEPPRKPAAGEILIEVRAAALNYRDVMVATGLMPDENAPPEGGPRLGLECAGVVTATGPDVTAFAPGDRVYASGYGCLASHVIVRTDQSGRMPDGMRFGEAATLPAVFLTVQYALEEKARLRPGETVLVHGGAGGIGLATLQYAHALGADVIATAGTPAKRELLRALGVRHVFDSRDLSFAEDVRTATAGRGVDVVLNSLAGEAIARSLECLRPGGRFVELGKRDLYANTPLLLGPFRNNIAYFGVDVGSLAVQAPETTVAQFAELSRRVTDQRYRPLPHQVYAADRIGEAFQTLLHSQHIGKVVIDLAQAPPVEHPADGLRLDPDASYLVTGGFSGLGAAFAEHLAEEGARHLILVGRRGAGTPEGGALVERLSAQGVDVRVHAADIADPDAVDRILADAFDGGHPVKGVIHAAMHIDDAPLRELTPERFTAVLHPKVTGTLVLDRATRTQGVEFFVVCSSVSATIGNRHQGPYGAANAFAEALVRERRRAGLPGLAVEWGTIRNTGYAERTGLVDTLARSGLAGIDPHEAWSILRELIDGETQTALVGRFDWHRLGQLFPALHARLLHGIDDTGSEVVTESPQDVRVRLEALPPDDAVEAVAEILTELIARVLQTSAERVDRTCRLDRLGVDSLMLVELSALVRKRLGCDISVLELTSLSCLDDLACRVLPLIRREQ</sequence>
<comment type="pathway">
    <text evidence="1">Antibiotic biosynthesis.</text>
</comment>
<keyword evidence="3" id="KW-0597">Phosphoprotein</keyword>
<dbReference type="CDD" id="cd05274">
    <property type="entry name" value="KR_FAS_SDR_x"/>
    <property type="match status" value="1"/>
</dbReference>
<dbReference type="GO" id="GO:0006633">
    <property type="term" value="P:fatty acid biosynthetic process"/>
    <property type="evidence" value="ECO:0007669"/>
    <property type="project" value="InterPro"/>
</dbReference>
<dbReference type="InterPro" id="IPR042104">
    <property type="entry name" value="PKS_dehydratase_sf"/>
</dbReference>
<dbReference type="Gene3D" id="1.10.1200.10">
    <property type="entry name" value="ACP-like"/>
    <property type="match status" value="1"/>
</dbReference>
<dbReference type="SMART" id="SM00822">
    <property type="entry name" value="PKS_KR"/>
    <property type="match status" value="1"/>
</dbReference>
<evidence type="ECO:0000259" key="12">
    <source>
        <dbReference type="PROSITE" id="PS52019"/>
    </source>
</evidence>
<dbReference type="InterPro" id="IPR006162">
    <property type="entry name" value="Ppantetheine_attach_site"/>
</dbReference>
<dbReference type="Pfam" id="PF00698">
    <property type="entry name" value="Acyl_transf_1"/>
    <property type="match status" value="1"/>
</dbReference>
<dbReference type="Gene3D" id="3.40.366.10">
    <property type="entry name" value="Malonyl-Coenzyme A Acyl Carrier Protein, domain 2"/>
    <property type="match status" value="1"/>
</dbReference>
<evidence type="ECO:0000256" key="6">
    <source>
        <dbReference type="ARBA" id="ARBA00023194"/>
    </source>
</evidence>
<dbReference type="RefSeq" id="WP_037633433.1">
    <property type="nucleotide sequence ID" value="NZ_BHXC01000006.1"/>
</dbReference>
<keyword evidence="2" id="KW-0596">Phosphopantetheine</keyword>
<feature type="domain" description="PKS/mFAS DH" evidence="12">
    <location>
        <begin position="901"/>
        <end position="1175"/>
    </location>
</feature>
<dbReference type="PROSITE" id="PS52004">
    <property type="entry name" value="KS3_2"/>
    <property type="match status" value="1"/>
</dbReference>
<evidence type="ECO:0000259" key="11">
    <source>
        <dbReference type="PROSITE" id="PS52004"/>
    </source>
</evidence>
<keyword evidence="6" id="KW-0045">Antibiotic biosynthesis</keyword>
<dbReference type="InterPro" id="IPR016036">
    <property type="entry name" value="Malonyl_transacylase_ACP-bd"/>
</dbReference>
<dbReference type="InterPro" id="IPR018201">
    <property type="entry name" value="Ketoacyl_synth_AS"/>
</dbReference>
<dbReference type="InterPro" id="IPR013154">
    <property type="entry name" value="ADH-like_N"/>
</dbReference>
<evidence type="ECO:0000256" key="5">
    <source>
        <dbReference type="ARBA" id="ARBA00022857"/>
    </source>
</evidence>
<dbReference type="InterPro" id="IPR049552">
    <property type="entry name" value="PKS_DH_N"/>
</dbReference>
<dbReference type="InterPro" id="IPR057326">
    <property type="entry name" value="KR_dom"/>
</dbReference>
<evidence type="ECO:0000313" key="14">
    <source>
        <dbReference type="Proteomes" id="UP000288351"/>
    </source>
</evidence>
<keyword evidence="7" id="KW-0511">Multifunctional enzyme</keyword>
<comment type="caution">
    <text evidence="13">The sequence shown here is derived from an EMBL/GenBank/DDBJ whole genome shotgun (WGS) entry which is preliminary data.</text>
</comment>
<evidence type="ECO:0000313" key="13">
    <source>
        <dbReference type="EMBL" id="GCB89069.1"/>
    </source>
</evidence>
<dbReference type="Pfam" id="PF14765">
    <property type="entry name" value="PS-DH"/>
    <property type="match status" value="1"/>
</dbReference>
<dbReference type="SUPFAM" id="SSF52151">
    <property type="entry name" value="FabD/lysophospholipase-like"/>
    <property type="match status" value="1"/>
</dbReference>
<dbReference type="FunFam" id="3.40.50.720:FF:000209">
    <property type="entry name" value="Polyketide synthase Pks12"/>
    <property type="match status" value="1"/>
</dbReference>
<dbReference type="Gene3D" id="3.10.129.110">
    <property type="entry name" value="Polyketide synthase dehydratase"/>
    <property type="match status" value="1"/>
</dbReference>
<dbReference type="PROSITE" id="PS00606">
    <property type="entry name" value="KS3_1"/>
    <property type="match status" value="1"/>
</dbReference>
<dbReference type="InterPro" id="IPR013968">
    <property type="entry name" value="PKS_KR"/>
</dbReference>
<dbReference type="Gene3D" id="3.40.50.720">
    <property type="entry name" value="NAD(P)-binding Rossmann-like Domain"/>
    <property type="match status" value="3"/>
</dbReference>
<evidence type="ECO:0000256" key="2">
    <source>
        <dbReference type="ARBA" id="ARBA00022450"/>
    </source>
</evidence>
<dbReference type="InterPro" id="IPR020806">
    <property type="entry name" value="PKS_PP-bd"/>
</dbReference>
<evidence type="ECO:0000259" key="10">
    <source>
        <dbReference type="PROSITE" id="PS50075"/>
    </source>
</evidence>
<dbReference type="SMART" id="SM00823">
    <property type="entry name" value="PKS_PP"/>
    <property type="match status" value="1"/>
</dbReference>
<dbReference type="InterPro" id="IPR014043">
    <property type="entry name" value="Acyl_transferase_dom"/>
</dbReference>
<dbReference type="SUPFAM" id="SSF53335">
    <property type="entry name" value="S-adenosyl-L-methionine-dependent methyltransferases"/>
    <property type="match status" value="1"/>
</dbReference>
<reference evidence="13 14" key="1">
    <citation type="journal article" date="2019" name="Microbiol. Resour. Announc.">
        <title>Draft Genome Sequence of the Most Traditional epsilon-Poly-l-Lysine Producer, Streptomyces albulus NBRC14147.</title>
        <authorList>
            <person name="Yamanaka K."/>
            <person name="Hamano Y."/>
        </authorList>
    </citation>
    <scope>NUCLEOTIDE SEQUENCE [LARGE SCALE GENOMIC DNA]</scope>
    <source>
        <strain evidence="13 14">NBRC 14147</strain>
    </source>
</reference>
<dbReference type="InterPro" id="IPR036291">
    <property type="entry name" value="NAD(P)-bd_dom_sf"/>
</dbReference>
<dbReference type="Pfam" id="PF00109">
    <property type="entry name" value="ketoacyl-synt"/>
    <property type="match status" value="1"/>
</dbReference>
<evidence type="ECO:0000256" key="3">
    <source>
        <dbReference type="ARBA" id="ARBA00022553"/>
    </source>
</evidence>
<dbReference type="InterPro" id="IPR016039">
    <property type="entry name" value="Thiolase-like"/>
</dbReference>
<dbReference type="CDD" id="cd00833">
    <property type="entry name" value="PKS"/>
    <property type="match status" value="1"/>
</dbReference>
<accession>A0A401QUH7</accession>
<dbReference type="InterPro" id="IPR036736">
    <property type="entry name" value="ACP-like_sf"/>
</dbReference>
<dbReference type="GO" id="GO:0017000">
    <property type="term" value="P:antibiotic biosynthetic process"/>
    <property type="evidence" value="ECO:0007669"/>
    <property type="project" value="UniProtKB-KW"/>
</dbReference>
<evidence type="ECO:0000256" key="1">
    <source>
        <dbReference type="ARBA" id="ARBA00004792"/>
    </source>
</evidence>
<dbReference type="Pfam" id="PF02801">
    <property type="entry name" value="Ketoacyl-synt_C"/>
    <property type="match status" value="1"/>
</dbReference>
<dbReference type="PROSITE" id="PS00012">
    <property type="entry name" value="PHOSPHOPANTETHEINE"/>
    <property type="match status" value="1"/>
</dbReference>
<keyword evidence="5" id="KW-0521">NADP</keyword>
<dbReference type="InterPro" id="IPR020843">
    <property type="entry name" value="ER"/>
</dbReference>
<dbReference type="InterPro" id="IPR013217">
    <property type="entry name" value="Methyltransf_12"/>
</dbReference>
<dbReference type="InterPro" id="IPR001227">
    <property type="entry name" value="Ac_transferase_dom_sf"/>
</dbReference>
<dbReference type="GO" id="GO:0031177">
    <property type="term" value="F:phosphopantetheine binding"/>
    <property type="evidence" value="ECO:0007669"/>
    <property type="project" value="InterPro"/>
</dbReference>
<dbReference type="Pfam" id="PF08242">
    <property type="entry name" value="Methyltransf_12"/>
    <property type="match status" value="1"/>
</dbReference>
<dbReference type="InterPro" id="IPR014031">
    <property type="entry name" value="Ketoacyl_synth_C"/>
</dbReference>
<dbReference type="PANTHER" id="PTHR43775:SF37">
    <property type="entry name" value="SI:DKEY-61P9.11"/>
    <property type="match status" value="1"/>
</dbReference>
<feature type="region of interest" description="C-terminal hotdog fold" evidence="9">
    <location>
        <begin position="1036"/>
        <end position="1175"/>
    </location>
</feature>
<dbReference type="Gene3D" id="3.30.70.3290">
    <property type="match status" value="1"/>
</dbReference>
<dbReference type="InterPro" id="IPR016035">
    <property type="entry name" value="Acyl_Trfase/lysoPLipase"/>
</dbReference>
<dbReference type="InterPro" id="IPR029063">
    <property type="entry name" value="SAM-dependent_MTases_sf"/>
</dbReference>
<dbReference type="InterPro" id="IPR049900">
    <property type="entry name" value="PKS_mFAS_DH"/>
</dbReference>
<dbReference type="GO" id="GO:0016491">
    <property type="term" value="F:oxidoreductase activity"/>
    <property type="evidence" value="ECO:0007669"/>
    <property type="project" value="InterPro"/>
</dbReference>
<dbReference type="Pfam" id="PF08659">
    <property type="entry name" value="KR"/>
    <property type="match status" value="1"/>
</dbReference>
<dbReference type="Pfam" id="PF08240">
    <property type="entry name" value="ADH_N"/>
    <property type="match status" value="1"/>
</dbReference>
<dbReference type="InterPro" id="IPR011032">
    <property type="entry name" value="GroES-like_sf"/>
</dbReference>
<dbReference type="Pfam" id="PF00550">
    <property type="entry name" value="PP-binding"/>
    <property type="match status" value="1"/>
</dbReference>
<feature type="domain" description="Carrier" evidence="10">
    <location>
        <begin position="2387"/>
        <end position="2461"/>
    </location>
</feature>
<gene>
    <name evidence="13" type="ORF">SALB_01742</name>
</gene>
<dbReference type="PROSITE" id="PS50075">
    <property type="entry name" value="CARRIER"/>
    <property type="match status" value="1"/>
</dbReference>
<dbReference type="Pfam" id="PF00107">
    <property type="entry name" value="ADH_zinc_N"/>
    <property type="match status" value="1"/>
</dbReference>
<dbReference type="Pfam" id="PF21089">
    <property type="entry name" value="PKS_DH_N"/>
    <property type="match status" value="1"/>
</dbReference>
<feature type="active site" description="Proton acceptor; for dehydratase activity" evidence="9">
    <location>
        <position position="930"/>
    </location>
</feature>
<evidence type="ECO:0000256" key="4">
    <source>
        <dbReference type="ARBA" id="ARBA00022679"/>
    </source>
</evidence>
<dbReference type="GO" id="GO:0004312">
    <property type="term" value="F:fatty acid synthase activity"/>
    <property type="evidence" value="ECO:0007669"/>
    <property type="project" value="TreeGrafter"/>
</dbReference>
<dbReference type="SUPFAM" id="SSF53901">
    <property type="entry name" value="Thiolase-like"/>
    <property type="match status" value="1"/>
</dbReference>
<dbReference type="InterPro" id="IPR020841">
    <property type="entry name" value="PKS_Beta-ketoAc_synthase_dom"/>
</dbReference>